<dbReference type="EMBL" id="PDDY01000003">
    <property type="protein sequence ID" value="PEH40457.1"/>
    <property type="molecule type" value="Genomic_DNA"/>
</dbReference>
<evidence type="ECO:0000313" key="2">
    <source>
        <dbReference type="Proteomes" id="UP000220629"/>
    </source>
</evidence>
<sequence>MDHYVRADHRHEWMVGRDRECVECGLDGFRVARVEIRQRDPRQGTVFVLLADIDEIDARAMWRREHAEQPIDDGAPWVVSAPIDALNSTRDGTC</sequence>
<dbReference type="AlphaFoldDB" id="A0A2A7S9X2"/>
<gene>
    <name evidence="1" type="ORF">CRM94_17235</name>
</gene>
<protein>
    <submittedName>
        <fullName evidence="1">Uncharacterized protein</fullName>
    </submittedName>
</protein>
<comment type="caution">
    <text evidence="1">The sequence shown here is derived from an EMBL/GenBank/DDBJ whole genome shotgun (WGS) entry which is preliminary data.</text>
</comment>
<organism evidence="1 2">
    <name type="scientific">Burkholderia gladioli</name>
    <name type="common">Pseudomonas marginata</name>
    <name type="synonym">Phytomonas marginata</name>
    <dbReference type="NCBI Taxonomy" id="28095"/>
    <lineage>
        <taxon>Bacteria</taxon>
        <taxon>Pseudomonadati</taxon>
        <taxon>Pseudomonadota</taxon>
        <taxon>Betaproteobacteria</taxon>
        <taxon>Burkholderiales</taxon>
        <taxon>Burkholderiaceae</taxon>
        <taxon>Burkholderia</taxon>
    </lineage>
</organism>
<dbReference type="Proteomes" id="UP000220629">
    <property type="component" value="Unassembled WGS sequence"/>
</dbReference>
<proteinExistence type="predicted"/>
<accession>A0A2A7S9X2</accession>
<name>A0A2A7S9X2_BURGA</name>
<evidence type="ECO:0000313" key="1">
    <source>
        <dbReference type="EMBL" id="PEH40457.1"/>
    </source>
</evidence>
<reference evidence="2" key="1">
    <citation type="submission" date="2017-09" db="EMBL/GenBank/DDBJ databases">
        <title>FDA dAtabase for Regulatory Grade micrObial Sequences (FDA-ARGOS): Supporting development and validation of Infectious Disease Dx tests.</title>
        <authorList>
            <person name="Minogue T."/>
            <person name="Wolcott M."/>
            <person name="Wasieloski L."/>
            <person name="Aguilar W."/>
            <person name="Moore D."/>
            <person name="Tallon L."/>
            <person name="Sadzewicz L."/>
            <person name="Ott S."/>
            <person name="Zhao X."/>
            <person name="Nagaraj S."/>
            <person name="Vavikolanu K."/>
            <person name="Aluvathingal J."/>
            <person name="Nadendla S."/>
            <person name="Sichtig H."/>
        </authorList>
    </citation>
    <scope>NUCLEOTIDE SEQUENCE [LARGE SCALE GENOMIC DNA]</scope>
    <source>
        <strain evidence="2">FDAARGOS_390</strain>
    </source>
</reference>